<organism evidence="2 3">
    <name type="scientific">Limosa lapponica baueri</name>
    <dbReference type="NCBI Taxonomy" id="1758121"/>
    <lineage>
        <taxon>Eukaryota</taxon>
        <taxon>Metazoa</taxon>
        <taxon>Chordata</taxon>
        <taxon>Craniata</taxon>
        <taxon>Vertebrata</taxon>
        <taxon>Euteleostomi</taxon>
        <taxon>Archelosauria</taxon>
        <taxon>Archosauria</taxon>
        <taxon>Dinosauria</taxon>
        <taxon>Saurischia</taxon>
        <taxon>Theropoda</taxon>
        <taxon>Coelurosauria</taxon>
        <taxon>Aves</taxon>
        <taxon>Neognathae</taxon>
        <taxon>Neoaves</taxon>
        <taxon>Charadriiformes</taxon>
        <taxon>Scolopacidae</taxon>
        <taxon>Limosa</taxon>
    </lineage>
</organism>
<reference evidence="3" key="2">
    <citation type="submission" date="2017-12" db="EMBL/GenBank/DDBJ databases">
        <title>Genome sequence of the Bar-tailed Godwit (Limosa lapponica baueri).</title>
        <authorList>
            <person name="Lima N.C.B."/>
            <person name="Parody-Merino A.M."/>
            <person name="Battley P.F."/>
            <person name="Fidler A.E."/>
            <person name="Prosdocimi F."/>
        </authorList>
    </citation>
    <scope>NUCLEOTIDE SEQUENCE [LARGE SCALE GENOMIC DNA]</scope>
</reference>
<evidence type="ECO:0000256" key="1">
    <source>
        <dbReference type="SAM" id="MobiDB-lite"/>
    </source>
</evidence>
<evidence type="ECO:0000313" key="2">
    <source>
        <dbReference type="EMBL" id="PKU37233.1"/>
    </source>
</evidence>
<keyword evidence="3" id="KW-1185">Reference proteome</keyword>
<accession>A0A2I0TU15</accession>
<sequence length="107" mass="12086">MSPEPWLCPWPQGANFSKENSQEQWTCGEGQPCNPEETGHVAVATWHGYVFFSLCQDLNNLPWGARKKENSGEDGDQGSLQEDTNVTARRGEKNLFYAKVIFHSIQK</sequence>
<evidence type="ECO:0000313" key="3">
    <source>
        <dbReference type="Proteomes" id="UP000233556"/>
    </source>
</evidence>
<reference evidence="3" key="1">
    <citation type="submission" date="2017-11" db="EMBL/GenBank/DDBJ databases">
        <authorList>
            <person name="Lima N.C."/>
            <person name="Parody-Merino A.M."/>
            <person name="Battley P.F."/>
            <person name="Fidler A.E."/>
            <person name="Prosdocimi F."/>
        </authorList>
    </citation>
    <scope>NUCLEOTIDE SEQUENCE [LARGE SCALE GENOMIC DNA]</scope>
</reference>
<proteinExistence type="predicted"/>
<dbReference type="Proteomes" id="UP000233556">
    <property type="component" value="Unassembled WGS sequence"/>
</dbReference>
<protein>
    <submittedName>
        <fullName evidence="2">Uncharacterized protein</fullName>
    </submittedName>
</protein>
<dbReference type="EMBL" id="KZ507238">
    <property type="protein sequence ID" value="PKU37233.1"/>
    <property type="molecule type" value="Genomic_DNA"/>
</dbReference>
<gene>
    <name evidence="2" type="ORF">llap_12464</name>
</gene>
<dbReference type="AlphaFoldDB" id="A0A2I0TU15"/>
<name>A0A2I0TU15_LIMLA</name>
<feature type="region of interest" description="Disordered" evidence="1">
    <location>
        <begin position="65"/>
        <end position="86"/>
    </location>
</feature>